<comment type="caution">
    <text evidence="1">The sequence shown here is derived from an EMBL/GenBank/DDBJ whole genome shotgun (WGS) entry which is preliminary data.</text>
</comment>
<protein>
    <submittedName>
        <fullName evidence="1">Uncharacterized protein</fullName>
    </submittedName>
</protein>
<accession>A0A1F7YTZ3</accession>
<dbReference type="EMBL" id="MGGM01000001">
    <property type="protein sequence ID" value="OGM30379.1"/>
    <property type="molecule type" value="Genomic_DNA"/>
</dbReference>
<dbReference type="AlphaFoldDB" id="A0A1F7YTZ3"/>
<sequence length="135" mass="15633">MHYGDTNQTVVTVLNAVRKIEELGYLCGELHVGSGFNWMLLTKGNSNKRVYALLVFLHEVRELKMVTLIETWEQIHVLDLQYSLVIATGGWQYQYRPREVRAGKIYRRNDHGEWASYGVGWTEFSLSKIATPLEE</sequence>
<evidence type="ECO:0000313" key="2">
    <source>
        <dbReference type="Proteomes" id="UP000177263"/>
    </source>
</evidence>
<evidence type="ECO:0000313" key="1">
    <source>
        <dbReference type="EMBL" id="OGM30379.1"/>
    </source>
</evidence>
<gene>
    <name evidence="1" type="ORF">A2801_03360</name>
</gene>
<dbReference type="Proteomes" id="UP000177263">
    <property type="component" value="Unassembled WGS sequence"/>
</dbReference>
<reference evidence="1 2" key="1">
    <citation type="journal article" date="2016" name="Nat. Commun.">
        <title>Thousands of microbial genomes shed light on interconnected biogeochemical processes in an aquifer system.</title>
        <authorList>
            <person name="Anantharaman K."/>
            <person name="Brown C.T."/>
            <person name="Hug L.A."/>
            <person name="Sharon I."/>
            <person name="Castelle C.J."/>
            <person name="Probst A.J."/>
            <person name="Thomas B.C."/>
            <person name="Singh A."/>
            <person name="Wilkins M.J."/>
            <person name="Karaoz U."/>
            <person name="Brodie E.L."/>
            <person name="Williams K.H."/>
            <person name="Hubbard S.S."/>
            <person name="Banfield J.F."/>
        </authorList>
    </citation>
    <scope>NUCLEOTIDE SEQUENCE [LARGE SCALE GENOMIC DNA]</scope>
</reference>
<proteinExistence type="predicted"/>
<organism evidence="1 2">
    <name type="scientific">Candidatus Woesebacteria bacterium RIFCSPHIGHO2_01_FULL_41_10</name>
    <dbReference type="NCBI Taxonomy" id="1802500"/>
    <lineage>
        <taxon>Bacteria</taxon>
        <taxon>Candidatus Woeseibacteriota</taxon>
    </lineage>
</organism>
<dbReference type="STRING" id="1802500.A2801_03360"/>
<name>A0A1F7YTZ3_9BACT</name>